<keyword evidence="6 8" id="KW-0472">Membrane</keyword>
<feature type="transmembrane region" description="Helical" evidence="8">
    <location>
        <begin position="101"/>
        <end position="127"/>
    </location>
</feature>
<dbReference type="Proteomes" id="UP000216725">
    <property type="component" value="Unassembled WGS sequence"/>
</dbReference>
<evidence type="ECO:0000256" key="6">
    <source>
        <dbReference type="ARBA" id="ARBA00023136"/>
    </source>
</evidence>
<evidence type="ECO:0000313" key="10">
    <source>
        <dbReference type="EMBL" id="OZG51219.1"/>
    </source>
</evidence>
<dbReference type="GO" id="GO:0004497">
    <property type="term" value="F:monooxygenase activity"/>
    <property type="evidence" value="ECO:0007669"/>
    <property type="project" value="UniProtKB-KW"/>
</dbReference>
<feature type="transmembrane region" description="Helical" evidence="8">
    <location>
        <begin position="306"/>
        <end position="323"/>
    </location>
</feature>
<evidence type="ECO:0000259" key="9">
    <source>
        <dbReference type="Pfam" id="PF01757"/>
    </source>
</evidence>
<comment type="subcellular location">
    <subcellularLocation>
        <location evidence="1">Cell membrane</location>
        <topology evidence="1">Multi-pass membrane protein</topology>
    </subcellularLocation>
</comment>
<evidence type="ECO:0000256" key="4">
    <source>
        <dbReference type="ARBA" id="ARBA00022692"/>
    </source>
</evidence>
<dbReference type="GO" id="GO:0005886">
    <property type="term" value="C:plasma membrane"/>
    <property type="evidence" value="ECO:0007669"/>
    <property type="project" value="UniProtKB-SubCell"/>
</dbReference>
<feature type="transmembrane region" description="Helical" evidence="8">
    <location>
        <begin position="244"/>
        <end position="262"/>
    </location>
</feature>
<keyword evidence="4 8" id="KW-0812">Transmembrane</keyword>
<dbReference type="InterPro" id="IPR002656">
    <property type="entry name" value="Acyl_transf_3_dom"/>
</dbReference>
<feature type="compositionally biased region" description="Pro residues" evidence="7">
    <location>
        <begin position="51"/>
        <end position="61"/>
    </location>
</feature>
<dbReference type="GO" id="GO:0016413">
    <property type="term" value="F:O-acetyltransferase activity"/>
    <property type="evidence" value="ECO:0007669"/>
    <property type="project" value="TreeGrafter"/>
</dbReference>
<name>A0A261EWH2_9BIFI</name>
<feature type="domain" description="Acyltransferase 3" evidence="9">
    <location>
        <begin position="73"/>
        <end position="392"/>
    </location>
</feature>
<evidence type="ECO:0000256" key="5">
    <source>
        <dbReference type="ARBA" id="ARBA00022989"/>
    </source>
</evidence>
<feature type="transmembrane region" description="Helical" evidence="8">
    <location>
        <begin position="147"/>
        <end position="167"/>
    </location>
</feature>
<evidence type="ECO:0000256" key="1">
    <source>
        <dbReference type="ARBA" id="ARBA00004651"/>
    </source>
</evidence>
<feature type="region of interest" description="Disordered" evidence="7">
    <location>
        <begin position="40"/>
        <end position="61"/>
    </location>
</feature>
<keyword evidence="3" id="KW-1003">Cell membrane</keyword>
<feature type="transmembrane region" description="Helical" evidence="8">
    <location>
        <begin position="374"/>
        <end position="393"/>
    </location>
</feature>
<dbReference type="Pfam" id="PF01757">
    <property type="entry name" value="Acyl_transf_3"/>
    <property type="match status" value="1"/>
</dbReference>
<organism evidence="10 11">
    <name type="scientific">Pseudoscardovia radai</name>
    <dbReference type="NCBI Taxonomy" id="987066"/>
    <lineage>
        <taxon>Bacteria</taxon>
        <taxon>Bacillati</taxon>
        <taxon>Actinomycetota</taxon>
        <taxon>Actinomycetes</taxon>
        <taxon>Bifidobacteriales</taxon>
        <taxon>Bifidobacteriaceae</taxon>
        <taxon>Pseudoscardovia</taxon>
    </lineage>
</organism>
<dbReference type="RefSeq" id="WP_158216348.1">
    <property type="nucleotide sequence ID" value="NZ_MWWR01000010.1"/>
</dbReference>
<feature type="transmembrane region" description="Helical" evidence="8">
    <location>
        <begin position="274"/>
        <end position="294"/>
    </location>
</feature>
<feature type="transmembrane region" description="Helical" evidence="8">
    <location>
        <begin position="187"/>
        <end position="205"/>
    </location>
</feature>
<proteinExistence type="inferred from homology"/>
<feature type="region of interest" description="Disordered" evidence="7">
    <location>
        <begin position="1"/>
        <end position="21"/>
    </location>
</feature>
<feature type="transmembrane region" description="Helical" evidence="8">
    <location>
        <begin position="217"/>
        <end position="238"/>
    </location>
</feature>
<comment type="caution">
    <text evidence="10">The sequence shown here is derived from an EMBL/GenBank/DDBJ whole genome shotgun (WGS) entry which is preliminary data.</text>
</comment>
<protein>
    <submittedName>
        <fullName evidence="10">Beta-carotene 15,15'-monooxygenase</fullName>
    </submittedName>
</protein>
<dbReference type="PANTHER" id="PTHR40074">
    <property type="entry name" value="O-ACETYLTRANSFERASE WECH"/>
    <property type="match status" value="1"/>
</dbReference>
<dbReference type="GO" id="GO:0009246">
    <property type="term" value="P:enterobacterial common antigen biosynthetic process"/>
    <property type="evidence" value="ECO:0007669"/>
    <property type="project" value="TreeGrafter"/>
</dbReference>
<sequence length="403" mass="44751">MLFRHRTDARPKHGAPAEELSAPDAAMVHDDAIVETSAPVPTEQTVSPAATPAPPTVPTPAPRPARTGRVFYMSVLNIVAALAVVFLHANGVYHLRPGGHTWISACFIESFFYPAVPVFFMLSGATLLNFTERYSVAEFFRKRATRVLIPFLAWTAIAIAYCSYKGTAGSLAPAHVIDGILHYSYAGNYWFFIPLFSMYMSLPLVTGVAKSRSLLRYAIVMGVLFNAVIPFACGRAGIAFDGTLSPAVVAGPLMYAFMGYYINTYELTRAERWGAYLLGVFGFLSQFLGTMYATGDSSTINSLFKGYYNFPAVFQALAVFVFFRSLPYDRFVPASVQRVGNNLAKYTFGVYLMQAYFIEWLPKILNVSIFSLKWRLLAPIPIFLMAIGVTWVFKRLPVLRRIV</sequence>
<accession>A0A261EWH2</accession>
<keyword evidence="11" id="KW-1185">Reference proteome</keyword>
<keyword evidence="10" id="KW-0503">Monooxygenase</keyword>
<dbReference type="EMBL" id="MWWR01000010">
    <property type="protein sequence ID" value="OZG51219.1"/>
    <property type="molecule type" value="Genomic_DNA"/>
</dbReference>
<feature type="transmembrane region" description="Helical" evidence="8">
    <location>
        <begin position="70"/>
        <end position="89"/>
    </location>
</feature>
<evidence type="ECO:0000256" key="7">
    <source>
        <dbReference type="SAM" id="MobiDB-lite"/>
    </source>
</evidence>
<gene>
    <name evidence="10" type="ORF">PSRA_1261</name>
</gene>
<feature type="transmembrane region" description="Helical" evidence="8">
    <location>
        <begin position="343"/>
        <end position="362"/>
    </location>
</feature>
<evidence type="ECO:0000256" key="2">
    <source>
        <dbReference type="ARBA" id="ARBA00007400"/>
    </source>
</evidence>
<feature type="compositionally biased region" description="Basic and acidic residues" evidence="7">
    <location>
        <begin position="1"/>
        <end position="11"/>
    </location>
</feature>
<evidence type="ECO:0000256" key="3">
    <source>
        <dbReference type="ARBA" id="ARBA00022475"/>
    </source>
</evidence>
<keyword evidence="10" id="KW-0560">Oxidoreductase</keyword>
<evidence type="ECO:0000256" key="8">
    <source>
        <dbReference type="SAM" id="Phobius"/>
    </source>
</evidence>
<reference evidence="10 11" key="1">
    <citation type="journal article" date="2017" name="BMC Genomics">
        <title>Comparative genomic and phylogenomic analyses of the Bifidobacteriaceae family.</title>
        <authorList>
            <person name="Lugli G.A."/>
            <person name="Milani C."/>
            <person name="Turroni F."/>
            <person name="Duranti S."/>
            <person name="Mancabelli L."/>
            <person name="Mangifesta M."/>
            <person name="Ferrario C."/>
            <person name="Modesto M."/>
            <person name="Mattarelli P."/>
            <person name="Jiri K."/>
            <person name="van Sinderen D."/>
            <person name="Ventura M."/>
        </authorList>
    </citation>
    <scope>NUCLEOTIDE SEQUENCE [LARGE SCALE GENOMIC DNA]</scope>
    <source>
        <strain evidence="10 11">DSM 24742</strain>
    </source>
</reference>
<comment type="similarity">
    <text evidence="2">Belongs to the acyltransferase 3 family.</text>
</comment>
<dbReference type="OrthoDB" id="1072135at2"/>
<keyword evidence="5 8" id="KW-1133">Transmembrane helix</keyword>
<evidence type="ECO:0000313" key="11">
    <source>
        <dbReference type="Proteomes" id="UP000216725"/>
    </source>
</evidence>
<dbReference type="PANTHER" id="PTHR40074:SF2">
    <property type="entry name" value="O-ACETYLTRANSFERASE WECH"/>
    <property type="match status" value="1"/>
</dbReference>
<dbReference type="AlphaFoldDB" id="A0A261EWH2"/>